<name>A0A7M5WUH6_9CNID</name>
<keyword evidence="3" id="KW-1185">Reference proteome</keyword>
<dbReference type="AlphaFoldDB" id="A0A7M5WUH6"/>
<dbReference type="Proteomes" id="UP000594262">
    <property type="component" value="Unplaced"/>
</dbReference>
<feature type="region of interest" description="Disordered" evidence="1">
    <location>
        <begin position="188"/>
        <end position="212"/>
    </location>
</feature>
<feature type="region of interest" description="Disordered" evidence="1">
    <location>
        <begin position="48"/>
        <end position="85"/>
    </location>
</feature>
<organism evidence="2 3">
    <name type="scientific">Clytia hemisphaerica</name>
    <dbReference type="NCBI Taxonomy" id="252671"/>
    <lineage>
        <taxon>Eukaryota</taxon>
        <taxon>Metazoa</taxon>
        <taxon>Cnidaria</taxon>
        <taxon>Hydrozoa</taxon>
        <taxon>Hydroidolina</taxon>
        <taxon>Leptothecata</taxon>
        <taxon>Obeliida</taxon>
        <taxon>Clytiidae</taxon>
        <taxon>Clytia</taxon>
    </lineage>
</organism>
<feature type="compositionally biased region" description="Basic and acidic residues" evidence="1">
    <location>
        <begin position="48"/>
        <end position="64"/>
    </location>
</feature>
<dbReference type="EnsemblMetazoa" id="CLYHEMT013285.4">
    <property type="protein sequence ID" value="CLYHEMP013285.4"/>
    <property type="gene ID" value="CLYHEMG013285"/>
</dbReference>
<evidence type="ECO:0000313" key="2">
    <source>
        <dbReference type="EnsemblMetazoa" id="CLYHEMP013285.4"/>
    </source>
</evidence>
<sequence length="355" mass="40642">MKASFRDKYIEICENTLQSPGGGGYTVKGTLLSHLKLNVCPVVECGKTEPERESTKKKPLEKQRSSLQRKQCLRRNTDHRSRAEKARSIAVYERKIGNTSDTDLSKTQLATDDGYLIPQEIQEQILKARQASRNRVEQPRESFVDDNNNILGTFINVSYRDSKRGIKVDTKGPVHPYVQVKHRTIHRMSSDGREVVDSQDDFSEDEENPYSTARELDEELRTLPRYYIIDDEQCSGLCIHDIMIEDCTECESEPVYSEPSSCTGDEEDTYRELCFDTDKLPEEYLTRTTVLKTNSNESSSTSLDEVDGITASIEPFYYVLEEQMKDELLKRRNSSSAKKALPDIVEDNESEEIFV</sequence>
<accession>A0A7M5WUH6</accession>
<feature type="compositionally biased region" description="Acidic residues" evidence="1">
    <location>
        <begin position="197"/>
        <end position="208"/>
    </location>
</feature>
<proteinExistence type="predicted"/>
<evidence type="ECO:0000256" key="1">
    <source>
        <dbReference type="SAM" id="MobiDB-lite"/>
    </source>
</evidence>
<evidence type="ECO:0000313" key="3">
    <source>
        <dbReference type="Proteomes" id="UP000594262"/>
    </source>
</evidence>
<dbReference type="OrthoDB" id="669224at2759"/>
<reference evidence="2" key="1">
    <citation type="submission" date="2021-01" db="UniProtKB">
        <authorList>
            <consortium name="EnsemblMetazoa"/>
        </authorList>
    </citation>
    <scope>IDENTIFICATION</scope>
</reference>
<protein>
    <submittedName>
        <fullName evidence="2">Uncharacterized protein</fullName>
    </submittedName>
</protein>
<feature type="compositionally biased region" description="Basic and acidic residues" evidence="1">
    <location>
        <begin position="75"/>
        <end position="85"/>
    </location>
</feature>